<feature type="region of interest" description="Disordered" evidence="1">
    <location>
        <begin position="118"/>
        <end position="148"/>
    </location>
</feature>
<protein>
    <submittedName>
        <fullName evidence="2">Uncharacterized protein</fullName>
    </submittedName>
</protein>
<sequence length="148" mass="16167">MVRSSVPLQFIFFIWSPRHWTLLALGFTLFFSSHSVIADSFVLGKIVIDDVLFLSKGTDVQRKLGHEVGVDQELVDAGCISILTAYLERLVVLAAPGRTGEMGVNRVQAVQLCPVFGNPPGTREPPGSSCRPTKRSIRQVPTTPTVGF</sequence>
<evidence type="ECO:0000313" key="3">
    <source>
        <dbReference type="Proteomes" id="UP000186601"/>
    </source>
</evidence>
<organism evidence="2 3">
    <name type="scientific">Hermanssonia centrifuga</name>
    <dbReference type="NCBI Taxonomy" id="98765"/>
    <lineage>
        <taxon>Eukaryota</taxon>
        <taxon>Fungi</taxon>
        <taxon>Dikarya</taxon>
        <taxon>Basidiomycota</taxon>
        <taxon>Agaricomycotina</taxon>
        <taxon>Agaricomycetes</taxon>
        <taxon>Polyporales</taxon>
        <taxon>Meruliaceae</taxon>
        <taxon>Hermanssonia</taxon>
    </lineage>
</organism>
<gene>
    <name evidence="2" type="ORF">PHLCEN_2v2464</name>
</gene>
<dbReference type="EMBL" id="MLYV02000227">
    <property type="protein sequence ID" value="PSS30995.1"/>
    <property type="molecule type" value="Genomic_DNA"/>
</dbReference>
<accession>A0A2R6RLZ0</accession>
<comment type="caution">
    <text evidence="2">The sequence shown here is derived from an EMBL/GenBank/DDBJ whole genome shotgun (WGS) entry which is preliminary data.</text>
</comment>
<proteinExistence type="predicted"/>
<reference evidence="2 3" key="1">
    <citation type="submission" date="2018-02" db="EMBL/GenBank/DDBJ databases">
        <title>Genome sequence of the basidiomycete white-rot fungus Phlebia centrifuga.</title>
        <authorList>
            <person name="Granchi Z."/>
            <person name="Peng M."/>
            <person name="de Vries R.P."/>
            <person name="Hilden K."/>
            <person name="Makela M.R."/>
            <person name="Grigoriev I."/>
            <person name="Riley R."/>
        </authorList>
    </citation>
    <scope>NUCLEOTIDE SEQUENCE [LARGE SCALE GENOMIC DNA]</scope>
    <source>
        <strain evidence="2 3">FBCC195</strain>
    </source>
</reference>
<dbReference type="Proteomes" id="UP000186601">
    <property type="component" value="Unassembled WGS sequence"/>
</dbReference>
<dbReference type="AlphaFoldDB" id="A0A2R6RLZ0"/>
<feature type="compositionally biased region" description="Polar residues" evidence="1">
    <location>
        <begin position="139"/>
        <end position="148"/>
    </location>
</feature>
<keyword evidence="3" id="KW-1185">Reference proteome</keyword>
<name>A0A2R6RLZ0_9APHY</name>
<evidence type="ECO:0000313" key="2">
    <source>
        <dbReference type="EMBL" id="PSS30995.1"/>
    </source>
</evidence>
<evidence type="ECO:0000256" key="1">
    <source>
        <dbReference type="SAM" id="MobiDB-lite"/>
    </source>
</evidence>